<name>A0ABS4F2U7_9CLOT</name>
<evidence type="ECO:0008006" key="3">
    <source>
        <dbReference type="Google" id="ProtNLM"/>
    </source>
</evidence>
<evidence type="ECO:0000313" key="2">
    <source>
        <dbReference type="Proteomes" id="UP000783390"/>
    </source>
</evidence>
<keyword evidence="2" id="KW-1185">Reference proteome</keyword>
<protein>
    <recommendedName>
        <fullName evidence="3">DUF2508 family protein</fullName>
    </recommendedName>
</protein>
<dbReference type="Proteomes" id="UP000783390">
    <property type="component" value="Unassembled WGS sequence"/>
</dbReference>
<dbReference type="InterPro" id="IPR019644">
    <property type="entry name" value="DUF2508"/>
</dbReference>
<sequence>MGKFFSFNYFRSIICNKDESNKIIRAIEETNKEIEVAKSIFDNVDDSLLIEAAIYKEEAAKKRYSYLINEARKKSIKVNRKYIINI</sequence>
<reference evidence="1 2" key="1">
    <citation type="submission" date="2021-03" db="EMBL/GenBank/DDBJ databases">
        <title>Genomic Encyclopedia of Type Strains, Phase IV (KMG-IV): sequencing the most valuable type-strain genomes for metagenomic binning, comparative biology and taxonomic classification.</title>
        <authorList>
            <person name="Goeker M."/>
        </authorList>
    </citation>
    <scope>NUCLEOTIDE SEQUENCE [LARGE SCALE GENOMIC DNA]</scope>
    <source>
        <strain evidence="1 2">DSM 3984</strain>
    </source>
</reference>
<organism evidence="1 2">
    <name type="scientific">Clostridium moniliforme</name>
    <dbReference type="NCBI Taxonomy" id="39489"/>
    <lineage>
        <taxon>Bacteria</taxon>
        <taxon>Bacillati</taxon>
        <taxon>Bacillota</taxon>
        <taxon>Clostridia</taxon>
        <taxon>Eubacteriales</taxon>
        <taxon>Clostridiaceae</taxon>
        <taxon>Clostridium</taxon>
    </lineage>
</organism>
<gene>
    <name evidence="1" type="ORF">J2Z53_002181</name>
</gene>
<comment type="caution">
    <text evidence="1">The sequence shown here is derived from an EMBL/GenBank/DDBJ whole genome shotgun (WGS) entry which is preliminary data.</text>
</comment>
<dbReference type="EMBL" id="JAGGJZ010000008">
    <property type="protein sequence ID" value="MBP1890576.1"/>
    <property type="molecule type" value="Genomic_DNA"/>
</dbReference>
<dbReference type="RefSeq" id="WP_209797494.1">
    <property type="nucleotide sequence ID" value="NZ_JAGGJZ010000008.1"/>
</dbReference>
<evidence type="ECO:0000313" key="1">
    <source>
        <dbReference type="EMBL" id="MBP1890576.1"/>
    </source>
</evidence>
<dbReference type="Pfam" id="PF10704">
    <property type="entry name" value="DUF2508"/>
    <property type="match status" value="1"/>
</dbReference>
<proteinExistence type="predicted"/>
<accession>A0ABS4F2U7</accession>